<feature type="region of interest" description="Disordered" evidence="1">
    <location>
        <begin position="387"/>
        <end position="410"/>
    </location>
</feature>
<organism evidence="2 3">
    <name type="scientific">Cladophialophora carrionii</name>
    <dbReference type="NCBI Taxonomy" id="86049"/>
    <lineage>
        <taxon>Eukaryota</taxon>
        <taxon>Fungi</taxon>
        <taxon>Dikarya</taxon>
        <taxon>Ascomycota</taxon>
        <taxon>Pezizomycotina</taxon>
        <taxon>Eurotiomycetes</taxon>
        <taxon>Chaetothyriomycetidae</taxon>
        <taxon>Chaetothyriales</taxon>
        <taxon>Herpotrichiellaceae</taxon>
        <taxon>Cladophialophora</taxon>
    </lineage>
</organism>
<feature type="compositionally biased region" description="Polar residues" evidence="1">
    <location>
        <begin position="724"/>
        <end position="745"/>
    </location>
</feature>
<evidence type="ECO:0000313" key="3">
    <source>
        <dbReference type="Proteomes" id="UP000094526"/>
    </source>
</evidence>
<protein>
    <submittedName>
        <fullName evidence="2">Uncharacterized protein</fullName>
    </submittedName>
</protein>
<name>A0A1C1CHF7_9EURO</name>
<feature type="compositionally biased region" description="Polar residues" evidence="1">
    <location>
        <begin position="1031"/>
        <end position="1042"/>
    </location>
</feature>
<feature type="compositionally biased region" description="Polar residues" evidence="1">
    <location>
        <begin position="529"/>
        <end position="546"/>
    </location>
</feature>
<feature type="region of interest" description="Disordered" evidence="1">
    <location>
        <begin position="953"/>
        <end position="1167"/>
    </location>
</feature>
<evidence type="ECO:0000256" key="1">
    <source>
        <dbReference type="SAM" id="MobiDB-lite"/>
    </source>
</evidence>
<feature type="compositionally biased region" description="Low complexity" evidence="1">
    <location>
        <begin position="649"/>
        <end position="658"/>
    </location>
</feature>
<feature type="compositionally biased region" description="Low complexity" evidence="1">
    <location>
        <begin position="445"/>
        <end position="459"/>
    </location>
</feature>
<keyword evidence="3" id="KW-1185">Reference proteome</keyword>
<feature type="compositionally biased region" description="Low complexity" evidence="1">
    <location>
        <begin position="674"/>
        <end position="689"/>
    </location>
</feature>
<feature type="region of interest" description="Disordered" evidence="1">
    <location>
        <begin position="505"/>
        <end position="781"/>
    </location>
</feature>
<gene>
    <name evidence="2" type="ORF">CLCR_03818</name>
</gene>
<feature type="region of interest" description="Disordered" evidence="1">
    <location>
        <begin position="155"/>
        <end position="205"/>
    </location>
</feature>
<feature type="compositionally biased region" description="Basic and acidic residues" evidence="1">
    <location>
        <begin position="329"/>
        <end position="361"/>
    </location>
</feature>
<feature type="compositionally biased region" description="Low complexity" evidence="1">
    <location>
        <begin position="995"/>
        <end position="1009"/>
    </location>
</feature>
<proteinExistence type="predicted"/>
<feature type="compositionally biased region" description="Pro residues" evidence="1">
    <location>
        <begin position="1129"/>
        <end position="1143"/>
    </location>
</feature>
<feature type="compositionally biased region" description="Low complexity" evidence="1">
    <location>
        <begin position="704"/>
        <end position="717"/>
    </location>
</feature>
<feature type="region of interest" description="Disordered" evidence="1">
    <location>
        <begin position="445"/>
        <end position="480"/>
    </location>
</feature>
<feature type="compositionally biased region" description="Basic and acidic residues" evidence="1">
    <location>
        <begin position="397"/>
        <end position="406"/>
    </location>
</feature>
<reference evidence="3" key="1">
    <citation type="submission" date="2015-07" db="EMBL/GenBank/DDBJ databases">
        <authorList>
            <person name="Teixeira M.M."/>
            <person name="Souza R.C."/>
            <person name="Almeida L.G."/>
            <person name="Vicente V.A."/>
            <person name="de Hoog S."/>
            <person name="Bocca A.L."/>
            <person name="de Almeida S.R."/>
            <person name="Vasconcelos A.T."/>
            <person name="Felipe M.S."/>
        </authorList>
    </citation>
    <scope>NUCLEOTIDE SEQUENCE [LARGE SCALE GENOMIC DNA]</scope>
    <source>
        <strain evidence="3">KSF</strain>
    </source>
</reference>
<accession>A0A1C1CHF7</accession>
<dbReference type="VEuPathDB" id="FungiDB:CLCR_03818"/>
<dbReference type="OrthoDB" id="5423516at2759"/>
<feature type="compositionally biased region" description="Basic and acidic residues" evidence="1">
    <location>
        <begin position="566"/>
        <end position="581"/>
    </location>
</feature>
<dbReference type="eggNOG" id="ENOG502SPHS">
    <property type="taxonomic scope" value="Eukaryota"/>
</dbReference>
<dbReference type="Proteomes" id="UP000094526">
    <property type="component" value="Unassembled WGS sequence"/>
</dbReference>
<feature type="compositionally biased region" description="Polar residues" evidence="1">
    <location>
        <begin position="582"/>
        <end position="639"/>
    </location>
</feature>
<dbReference type="EMBL" id="LGRB01000012">
    <property type="protein sequence ID" value="OCT47964.1"/>
    <property type="molecule type" value="Genomic_DNA"/>
</dbReference>
<sequence>MPALKDLVCHVQWADTGSPYPEYGTVYGDGLVETYIAVPAHPQVFTIRLTSRKFIHEGLSMVVFIDGQYQCNRNRVNLQPEKKDVPENRSKVDFLLRQKEKPLGDGTYMGREWRFDDCNLVSQMPEEAEKSHFCYLGTIEVLVMRCRSRHYHERALSASSSGEHSALLDEEEGSDNTASAGEADDADKKAGLEKQSTKAETPAATVEEAIPGFFGLFDGPADEPPAWHSSGDAPADNHYDYWHRHNGLPARYGPQEGSRGQPVYRAHHTPYEEARPSRYPYHDSSPPDVYARHDSPASRSERHVHFDQGDERGPRYGGYSDRYGPHHHPVFERNDRREYTRTRPRSYHDPSRDGEHNLYPDYSTVHERGPFPYALGHPELQQAYSSYRHRAPPPSHPESHAYDHLPSHPAPHAYAHPPFTFPHLNVPPHQTLHHGQHIYGPPPFATSQAPNAAAATSSGPPVPLPKIPMQHARLPQAPHPPVPCVAPPSLAPNVFVPPIPGPFAVHPPPPGIQPLFHTQGPNVDGGHAETTSAPDGLSGQPNNAGNHGQGGDPSRESESKTSGSIRYDEVSDQHPPAKNDNNDSWGDSGADNNSGDNLGNWANTAGNNDSNGTDNPSSTKCPANNQTDTGASNDNNNQDTDWENKNNDDASNNNNDSSFGQNQGDGWGNKDDSGGNSDVNNNVGDSNNNQGWDNRDSENQQGSNDNNWANDIQNNQNSGGDTGWDNNQNSNPTKQDQANSWGNERNNNPPPGNQAVKPRDGQNNMSGSHAQPAPGNCHTASRVLYGPYGPYYGAKSRAQQGPPPDAEEEPRYDLPQAIAQTRGVTKQVQPGPGYLYVKKRCAPLYIDSLDEPYAKFVFKYRTREQLKNEIGVDIAGEPSGDEEVNALEILDKTELIQLLLRAKGALGGTIPEPPTLPTPSAMNGFERVTVPAPDVSFLHYSLPPARHGSNNVGLGIRHLSSNNRSNGGGPSQINNNNNSNGGVGRGQENNRQDANDWNNNNTNNAAANNSGWDGAQERKPCPTTPQPPIATRQSQEPVQQGDNLHPPQDASRRSSSGISPKNMHGVPPGPTLDDYNRLLSGAGAVSGAPPIMSGPRPPPPPPIINFGAEGTVGGGQTDWANAPNMGAGPRPPTPTVPPRPPTPINEGEGAAWGGGGDTTAVQPQSGW</sequence>
<feature type="compositionally biased region" description="Low complexity" evidence="1">
    <location>
        <begin position="960"/>
        <end position="980"/>
    </location>
</feature>
<evidence type="ECO:0000313" key="2">
    <source>
        <dbReference type="EMBL" id="OCT47964.1"/>
    </source>
</evidence>
<feature type="compositionally biased region" description="Basic and acidic residues" evidence="1">
    <location>
        <begin position="290"/>
        <end position="314"/>
    </location>
</feature>
<feature type="compositionally biased region" description="Basic and acidic residues" evidence="1">
    <location>
        <begin position="186"/>
        <end position="197"/>
    </location>
</feature>
<dbReference type="STRING" id="86049.A0A1C1CHF7"/>
<dbReference type="AlphaFoldDB" id="A0A1C1CHF7"/>
<feature type="region of interest" description="Disordered" evidence="1">
    <location>
        <begin position="271"/>
        <end position="361"/>
    </location>
</feature>
<dbReference type="VEuPathDB" id="FungiDB:G647_08132"/>
<comment type="caution">
    <text evidence="2">The sequence shown here is derived from an EMBL/GenBank/DDBJ whole genome shotgun (WGS) entry which is preliminary data.</text>
</comment>